<name>M1VE61_STRSU</name>
<reference evidence="4" key="1">
    <citation type="journal article" date="2013" name="Appl. Environ. Microbiol.">
        <title>Genetic analysis of capsular polysaccharide synthesis gene clusters from all serotypes of Streptococcus suis: potential mechanisms for generation of capsular variation.</title>
        <authorList>
            <person name="Okura M."/>
            <person name="Takamatsu D."/>
            <person name="Maruyama F."/>
            <person name="Nozawa T."/>
            <person name="Nakagawa I."/>
            <person name="Osaki M."/>
            <person name="Sekizaki T."/>
            <person name="Gottschalk M."/>
            <person name="Kumagai Y."/>
            <person name="Hamada S."/>
        </authorList>
    </citation>
    <scope>NUCLEOTIDE SEQUENCE</scope>
    <source>
        <strain evidence="4">92-2742</strain>
    </source>
</reference>
<dbReference type="Pfam" id="PF00534">
    <property type="entry name" value="Glycos_transf_1"/>
    <property type="match status" value="1"/>
</dbReference>
<evidence type="ECO:0000259" key="2">
    <source>
        <dbReference type="Pfam" id="PF00534"/>
    </source>
</evidence>
<dbReference type="Gene3D" id="3.40.50.2000">
    <property type="entry name" value="Glycogen Phosphorylase B"/>
    <property type="match status" value="2"/>
</dbReference>
<dbReference type="InterPro" id="IPR028098">
    <property type="entry name" value="Glyco_trans_4-like_N"/>
</dbReference>
<dbReference type="PANTHER" id="PTHR12526">
    <property type="entry name" value="GLYCOSYLTRANSFERASE"/>
    <property type="match status" value="1"/>
</dbReference>
<dbReference type="GO" id="GO:0016757">
    <property type="term" value="F:glycosyltransferase activity"/>
    <property type="evidence" value="ECO:0007669"/>
    <property type="project" value="InterPro"/>
</dbReference>
<keyword evidence="4" id="KW-0808">Transferase</keyword>
<gene>
    <name evidence="4" type="primary">cps34G</name>
</gene>
<dbReference type="CDD" id="cd03801">
    <property type="entry name" value="GT4_PimA-like"/>
    <property type="match status" value="1"/>
</dbReference>
<feature type="domain" description="Glycosyl transferase family 1" evidence="2">
    <location>
        <begin position="189"/>
        <end position="358"/>
    </location>
</feature>
<feature type="coiled-coil region" evidence="1">
    <location>
        <begin position="242"/>
        <end position="269"/>
    </location>
</feature>
<evidence type="ECO:0000313" key="4">
    <source>
        <dbReference type="EMBL" id="BAM95155.1"/>
    </source>
</evidence>
<evidence type="ECO:0000259" key="3">
    <source>
        <dbReference type="Pfam" id="PF13439"/>
    </source>
</evidence>
<proteinExistence type="predicted"/>
<protein>
    <submittedName>
        <fullName evidence="4">Glycosyltransferase</fullName>
    </submittedName>
</protein>
<sequence>MKKILYLHAGAELYGADKVLLELIKGLDKREFEAHVILPNDGVLVPALREVGAQVKIINYPILRRKYFNPKGIFEYLTSYSRYSKQIAQYARENQIDLIHNNTTAVLEGIYLKRKLKLPLLWHVHEIIVKPKAISDFINFLMGRFSDKIVTVSQAVASHIKQSPHIKDDQISVIYNGVDNKVYYQSDVPSIRKKFDIAEDALVIGMVGRVNAWKGQGDFLEAVAPILEQHPKAIAFMAGSAFEGEEWRVQELEENITNLKVANQIKRIDYYANTTELYNMFDIFVLPSTNPDPLPTVVLEAMACGKPVVGYRHGGVCEMVKEGENGLLAEANQPEALSKMIEKLVVSHDLRTTFGRNSVERQKKLFSLDSYIANFSKLYKGL</sequence>
<feature type="domain" description="Glycosyltransferase subfamily 4-like N-terminal" evidence="3">
    <location>
        <begin position="15"/>
        <end position="179"/>
    </location>
</feature>
<dbReference type="AlphaFoldDB" id="M1VE61"/>
<dbReference type="EMBL" id="AB737838">
    <property type="protein sequence ID" value="BAM95155.1"/>
    <property type="molecule type" value="Genomic_DNA"/>
</dbReference>
<accession>M1VE61</accession>
<dbReference type="SUPFAM" id="SSF53756">
    <property type="entry name" value="UDP-Glycosyltransferase/glycogen phosphorylase"/>
    <property type="match status" value="1"/>
</dbReference>
<dbReference type="PANTHER" id="PTHR12526:SF630">
    <property type="entry name" value="GLYCOSYLTRANSFERASE"/>
    <property type="match status" value="1"/>
</dbReference>
<dbReference type="InterPro" id="IPR001296">
    <property type="entry name" value="Glyco_trans_1"/>
</dbReference>
<keyword evidence="1" id="KW-0175">Coiled coil</keyword>
<dbReference type="Pfam" id="PF13439">
    <property type="entry name" value="Glyco_transf_4"/>
    <property type="match status" value="1"/>
</dbReference>
<organism evidence="4">
    <name type="scientific">Streptococcus suis</name>
    <dbReference type="NCBI Taxonomy" id="1307"/>
    <lineage>
        <taxon>Bacteria</taxon>
        <taxon>Bacillati</taxon>
        <taxon>Bacillota</taxon>
        <taxon>Bacilli</taxon>
        <taxon>Lactobacillales</taxon>
        <taxon>Streptococcaceae</taxon>
        <taxon>Streptococcus</taxon>
    </lineage>
</organism>
<evidence type="ECO:0000256" key="1">
    <source>
        <dbReference type="SAM" id="Coils"/>
    </source>
</evidence>